<dbReference type="GO" id="GO:0016787">
    <property type="term" value="F:hydrolase activity"/>
    <property type="evidence" value="ECO:0007669"/>
    <property type="project" value="UniProtKB-KW"/>
</dbReference>
<dbReference type="PRINTS" id="PR00111">
    <property type="entry name" value="ABHYDROLASE"/>
</dbReference>
<feature type="domain" description="AB hydrolase-1" evidence="2">
    <location>
        <begin position="23"/>
        <end position="265"/>
    </location>
</feature>
<keyword evidence="1 3" id="KW-0378">Hydrolase</keyword>
<dbReference type="Pfam" id="PF00561">
    <property type="entry name" value="Abhydrolase_1"/>
    <property type="match status" value="1"/>
</dbReference>
<organism evidence="3 4">
    <name type="scientific">Actinomycetospora straminea</name>
    <dbReference type="NCBI Taxonomy" id="663607"/>
    <lineage>
        <taxon>Bacteria</taxon>
        <taxon>Bacillati</taxon>
        <taxon>Actinomycetota</taxon>
        <taxon>Actinomycetes</taxon>
        <taxon>Pseudonocardiales</taxon>
        <taxon>Pseudonocardiaceae</taxon>
        <taxon>Actinomycetospora</taxon>
    </lineage>
</organism>
<sequence length="279" mass="30318">MDSFTRGALRFDVTEHGPADGVPVLLLHGFPQTAASWEPVARRLADAGYRVLAPDQRGYSPGARPAGRRAYRVEELVDDVVALADAAGADAVHVVGHDWGAIVAWALAALHPERVRTLTAVSVPHPAAFMAAMVSSRQLALSWYVYLFQVPALAERFLGRPGGLAAAVRRTGQTAERARRDEAALTAKGGLRPALTGAVNWYRATPFWEHRGLRVTVATPTLMVWSDGDSAVSRASVERNPRWVTGPYRLEVFAGVSHWIPDEAPDRLADLVLEHVAER</sequence>
<dbReference type="Proteomes" id="UP001500457">
    <property type="component" value="Unassembled WGS sequence"/>
</dbReference>
<dbReference type="InterPro" id="IPR029058">
    <property type="entry name" value="AB_hydrolase_fold"/>
</dbReference>
<evidence type="ECO:0000313" key="4">
    <source>
        <dbReference type="Proteomes" id="UP001500457"/>
    </source>
</evidence>
<dbReference type="PRINTS" id="PR00412">
    <property type="entry name" value="EPOXHYDRLASE"/>
</dbReference>
<protein>
    <submittedName>
        <fullName evidence="3">Alpha/beta fold hydrolase</fullName>
    </submittedName>
</protein>
<evidence type="ECO:0000256" key="1">
    <source>
        <dbReference type="ARBA" id="ARBA00022801"/>
    </source>
</evidence>
<gene>
    <name evidence="3" type="ORF">GCM10023203_13580</name>
</gene>
<keyword evidence="4" id="KW-1185">Reference proteome</keyword>
<proteinExistence type="predicted"/>
<dbReference type="Gene3D" id="3.40.50.1820">
    <property type="entry name" value="alpha/beta hydrolase"/>
    <property type="match status" value="1"/>
</dbReference>
<reference evidence="4" key="1">
    <citation type="journal article" date="2019" name="Int. J. Syst. Evol. Microbiol.">
        <title>The Global Catalogue of Microorganisms (GCM) 10K type strain sequencing project: providing services to taxonomists for standard genome sequencing and annotation.</title>
        <authorList>
            <consortium name="The Broad Institute Genomics Platform"/>
            <consortium name="The Broad Institute Genome Sequencing Center for Infectious Disease"/>
            <person name="Wu L."/>
            <person name="Ma J."/>
        </authorList>
    </citation>
    <scope>NUCLEOTIDE SEQUENCE [LARGE SCALE GENOMIC DNA]</scope>
    <source>
        <strain evidence="4">JCM 17983</strain>
    </source>
</reference>
<evidence type="ECO:0000259" key="2">
    <source>
        <dbReference type="Pfam" id="PF00561"/>
    </source>
</evidence>
<dbReference type="SUPFAM" id="SSF53474">
    <property type="entry name" value="alpha/beta-Hydrolases"/>
    <property type="match status" value="1"/>
</dbReference>
<dbReference type="PANTHER" id="PTHR43329">
    <property type="entry name" value="EPOXIDE HYDROLASE"/>
    <property type="match status" value="1"/>
</dbReference>
<accession>A0ABP9E5E6</accession>
<dbReference type="RefSeq" id="WP_274229935.1">
    <property type="nucleotide sequence ID" value="NZ_BAABHQ010000002.1"/>
</dbReference>
<name>A0ABP9E5E6_9PSEU</name>
<dbReference type="InterPro" id="IPR000639">
    <property type="entry name" value="Epox_hydrolase-like"/>
</dbReference>
<evidence type="ECO:0000313" key="3">
    <source>
        <dbReference type="EMBL" id="GAA4866552.1"/>
    </source>
</evidence>
<dbReference type="EMBL" id="BAABHQ010000002">
    <property type="protein sequence ID" value="GAA4866552.1"/>
    <property type="molecule type" value="Genomic_DNA"/>
</dbReference>
<dbReference type="InterPro" id="IPR000073">
    <property type="entry name" value="AB_hydrolase_1"/>
</dbReference>
<comment type="caution">
    <text evidence="3">The sequence shown here is derived from an EMBL/GenBank/DDBJ whole genome shotgun (WGS) entry which is preliminary data.</text>
</comment>